<keyword evidence="3" id="KW-1015">Disulfide bond</keyword>
<keyword evidence="1 5" id="KW-0732">Signal</keyword>
<dbReference type="InterPro" id="IPR036249">
    <property type="entry name" value="Thioredoxin-like_sf"/>
</dbReference>
<name>A0A951UUH0_9CYAN</name>
<dbReference type="EMBL" id="JAHHGZ010000022">
    <property type="protein sequence ID" value="MBW4669566.1"/>
    <property type="molecule type" value="Genomic_DNA"/>
</dbReference>
<dbReference type="PANTHER" id="PTHR13887">
    <property type="entry name" value="GLUTATHIONE S-TRANSFERASE KAPPA"/>
    <property type="match status" value="1"/>
</dbReference>
<sequence length="254" mass="28488">MYRFQFRRIAFACLSVLFIVLFASPMPSLAATRISPQLEQQVLQILKDHPEVLIQSVQAYQERQNQAVQQAQQAFLQNLQTNPQQVIGDSPIFGNAESKTVLVEFSDFECPYCADAHKTLKQFLAKHPNDVALTYKHFPLTPIHSQARPSALAAWAANQQGKFWEYHDALFTQQDKLGEALYVEIAEKLNLDLDKWKSDRTSEAANNAIIKDIQLAQSLGISGTPFFVLNGQTFSGAVKLADIEKILLAKNPTP</sequence>
<dbReference type="PANTHER" id="PTHR13887:SF14">
    <property type="entry name" value="DISULFIDE BOND FORMATION PROTEIN D"/>
    <property type="match status" value="1"/>
</dbReference>
<reference evidence="7" key="2">
    <citation type="journal article" date="2022" name="Microbiol. Resour. Announc.">
        <title>Metagenome Sequencing to Explore Phylogenomics of Terrestrial Cyanobacteria.</title>
        <authorList>
            <person name="Ward R.D."/>
            <person name="Stajich J.E."/>
            <person name="Johansen J.R."/>
            <person name="Huntemann M."/>
            <person name="Clum A."/>
            <person name="Foster B."/>
            <person name="Foster B."/>
            <person name="Roux S."/>
            <person name="Palaniappan K."/>
            <person name="Varghese N."/>
            <person name="Mukherjee S."/>
            <person name="Reddy T.B.K."/>
            <person name="Daum C."/>
            <person name="Copeland A."/>
            <person name="Chen I.A."/>
            <person name="Ivanova N.N."/>
            <person name="Kyrpides N.C."/>
            <person name="Shapiro N."/>
            <person name="Eloe-Fadrosh E.A."/>
            <person name="Pietrasiak N."/>
        </authorList>
    </citation>
    <scope>NUCLEOTIDE SEQUENCE</scope>
    <source>
        <strain evidence="7">GSE-NOS-MK-12-04C</strain>
    </source>
</reference>
<dbReference type="Pfam" id="PF01323">
    <property type="entry name" value="DSBA"/>
    <property type="match status" value="1"/>
</dbReference>
<dbReference type="Gene3D" id="3.40.30.10">
    <property type="entry name" value="Glutaredoxin"/>
    <property type="match status" value="1"/>
</dbReference>
<reference evidence="7" key="1">
    <citation type="submission" date="2021-05" db="EMBL/GenBank/DDBJ databases">
        <authorList>
            <person name="Pietrasiak N."/>
            <person name="Ward R."/>
            <person name="Stajich J.E."/>
            <person name="Kurbessoian T."/>
        </authorList>
    </citation>
    <scope>NUCLEOTIDE SEQUENCE</scope>
    <source>
        <strain evidence="7">GSE-NOS-MK-12-04C</strain>
    </source>
</reference>
<feature type="signal peptide" evidence="5">
    <location>
        <begin position="1"/>
        <end position="30"/>
    </location>
</feature>
<keyword evidence="4" id="KW-0676">Redox-active center</keyword>
<dbReference type="AlphaFoldDB" id="A0A951UUH0"/>
<proteinExistence type="predicted"/>
<accession>A0A951UUH0</accession>
<dbReference type="InterPro" id="IPR013766">
    <property type="entry name" value="Thioredoxin_domain"/>
</dbReference>
<dbReference type="SUPFAM" id="SSF52833">
    <property type="entry name" value="Thioredoxin-like"/>
    <property type="match status" value="1"/>
</dbReference>
<evidence type="ECO:0000259" key="6">
    <source>
        <dbReference type="PROSITE" id="PS51352"/>
    </source>
</evidence>
<dbReference type="Proteomes" id="UP000729701">
    <property type="component" value="Unassembled WGS sequence"/>
</dbReference>
<evidence type="ECO:0000313" key="8">
    <source>
        <dbReference type="Proteomes" id="UP000729701"/>
    </source>
</evidence>
<dbReference type="PROSITE" id="PS51352">
    <property type="entry name" value="THIOREDOXIN_2"/>
    <property type="match status" value="1"/>
</dbReference>
<evidence type="ECO:0000256" key="3">
    <source>
        <dbReference type="ARBA" id="ARBA00023157"/>
    </source>
</evidence>
<dbReference type="InterPro" id="IPR001853">
    <property type="entry name" value="DSBA-like_thioredoxin_dom"/>
</dbReference>
<protein>
    <submittedName>
        <fullName evidence="7">Thioredoxin domain-containing protein</fullName>
    </submittedName>
</protein>
<dbReference type="GO" id="GO:0016491">
    <property type="term" value="F:oxidoreductase activity"/>
    <property type="evidence" value="ECO:0007669"/>
    <property type="project" value="UniProtKB-KW"/>
</dbReference>
<feature type="chain" id="PRO_5037900804" evidence="5">
    <location>
        <begin position="31"/>
        <end position="254"/>
    </location>
</feature>
<gene>
    <name evidence="7" type="ORF">KME60_19660</name>
</gene>
<evidence type="ECO:0000256" key="2">
    <source>
        <dbReference type="ARBA" id="ARBA00023002"/>
    </source>
</evidence>
<evidence type="ECO:0000313" key="7">
    <source>
        <dbReference type="EMBL" id="MBW4669566.1"/>
    </source>
</evidence>
<feature type="domain" description="Thioredoxin" evidence="6">
    <location>
        <begin position="20"/>
        <end position="252"/>
    </location>
</feature>
<comment type="caution">
    <text evidence="7">The sequence shown here is derived from an EMBL/GenBank/DDBJ whole genome shotgun (WGS) entry which is preliminary data.</text>
</comment>
<organism evidence="7 8">
    <name type="scientific">Cyanomargarita calcarea GSE-NOS-MK-12-04C</name>
    <dbReference type="NCBI Taxonomy" id="2839659"/>
    <lineage>
        <taxon>Bacteria</taxon>
        <taxon>Bacillati</taxon>
        <taxon>Cyanobacteriota</taxon>
        <taxon>Cyanophyceae</taxon>
        <taxon>Nostocales</taxon>
        <taxon>Cyanomargaritaceae</taxon>
        <taxon>Cyanomargarita</taxon>
    </lineage>
</organism>
<evidence type="ECO:0000256" key="5">
    <source>
        <dbReference type="SAM" id="SignalP"/>
    </source>
</evidence>
<keyword evidence="2" id="KW-0560">Oxidoreductase</keyword>
<evidence type="ECO:0000256" key="1">
    <source>
        <dbReference type="ARBA" id="ARBA00022729"/>
    </source>
</evidence>
<evidence type="ECO:0000256" key="4">
    <source>
        <dbReference type="ARBA" id="ARBA00023284"/>
    </source>
</evidence>